<evidence type="ECO:0000313" key="2">
    <source>
        <dbReference type="Proteomes" id="UP000006180"/>
    </source>
</evidence>
<proteinExistence type="predicted"/>
<gene>
    <name evidence="1" type="ORF">USDA257_c17300</name>
</gene>
<dbReference type="Proteomes" id="UP000006180">
    <property type="component" value="Chromosome"/>
</dbReference>
<dbReference type="InterPro" id="IPR014710">
    <property type="entry name" value="RmlC-like_jellyroll"/>
</dbReference>
<dbReference type="InterPro" id="IPR011051">
    <property type="entry name" value="RmlC_Cupin_sf"/>
</dbReference>
<dbReference type="Gene3D" id="2.60.120.10">
    <property type="entry name" value="Jelly Rolls"/>
    <property type="match status" value="1"/>
</dbReference>
<dbReference type="EMBL" id="CP003563">
    <property type="protein sequence ID" value="AFL50318.1"/>
    <property type="molecule type" value="Genomic_DNA"/>
</dbReference>
<name>I3X362_SINF2</name>
<dbReference type="CDD" id="cd02208">
    <property type="entry name" value="cupin_RmlC-like"/>
    <property type="match status" value="1"/>
</dbReference>
<dbReference type="KEGG" id="sfd:USDA257_c17300"/>
<reference evidence="1 2" key="1">
    <citation type="journal article" date="2012" name="J. Bacteriol.">
        <title>Complete genome sequence of the broad-host-range strain Sinorhizobium fredii USDA257.</title>
        <authorList>
            <person name="Schuldes J."/>
            <person name="Rodriguez Orbegoso M."/>
            <person name="Schmeisser C."/>
            <person name="Krishnan H.B."/>
            <person name="Daniel R."/>
            <person name="Streit W.R."/>
        </authorList>
    </citation>
    <scope>NUCLEOTIDE SEQUENCE [LARGE SCALE GENOMIC DNA]</scope>
    <source>
        <strain evidence="1 2">USDA 257</strain>
    </source>
</reference>
<dbReference type="HOGENOM" id="CLU_3122672_0_0_5"/>
<dbReference type="SUPFAM" id="SSF51182">
    <property type="entry name" value="RmlC-like cupins"/>
    <property type="match status" value="1"/>
</dbReference>
<evidence type="ECO:0000313" key="1">
    <source>
        <dbReference type="EMBL" id="AFL50318.1"/>
    </source>
</evidence>
<dbReference type="AlphaFoldDB" id="I3X362"/>
<protein>
    <submittedName>
        <fullName evidence="1">Uncharacterized protein</fullName>
    </submittedName>
</protein>
<dbReference type="PATRIC" id="fig|1185652.3.peg.1792"/>
<accession>I3X362</accession>
<sequence>MRFISGAARLRQAHGRTFSCGPGYGVFVPVGADVAWENDTDVLKIACFVS</sequence>
<organism evidence="1 2">
    <name type="scientific">Sinorhizobium fredii (strain USDA 257)</name>
    <dbReference type="NCBI Taxonomy" id="1185652"/>
    <lineage>
        <taxon>Bacteria</taxon>
        <taxon>Pseudomonadati</taxon>
        <taxon>Pseudomonadota</taxon>
        <taxon>Alphaproteobacteria</taxon>
        <taxon>Hyphomicrobiales</taxon>
        <taxon>Rhizobiaceae</taxon>
        <taxon>Sinorhizobium/Ensifer group</taxon>
        <taxon>Sinorhizobium</taxon>
    </lineage>
</organism>